<dbReference type="AlphaFoldDB" id="A0A948WEL5"/>
<dbReference type="Gene3D" id="2.60.40.4070">
    <property type="match status" value="1"/>
</dbReference>
<evidence type="ECO:0000256" key="2">
    <source>
        <dbReference type="SAM" id="SignalP"/>
    </source>
</evidence>
<gene>
    <name evidence="4" type="ORF">KJ970_18290</name>
</gene>
<dbReference type="SUPFAM" id="SSF69318">
    <property type="entry name" value="Integrin alpha N-terminal domain"/>
    <property type="match status" value="1"/>
</dbReference>
<dbReference type="Pfam" id="PF13517">
    <property type="entry name" value="FG-GAP_3"/>
    <property type="match status" value="3"/>
</dbReference>
<evidence type="ECO:0000256" key="1">
    <source>
        <dbReference type="ARBA" id="ARBA00022729"/>
    </source>
</evidence>
<feature type="signal peptide" evidence="2">
    <location>
        <begin position="1"/>
        <end position="27"/>
    </location>
</feature>
<dbReference type="PANTHER" id="PTHR46580">
    <property type="entry name" value="SENSOR KINASE-RELATED"/>
    <property type="match status" value="1"/>
</dbReference>
<dbReference type="Pfam" id="PF13860">
    <property type="entry name" value="FlgD_ig"/>
    <property type="match status" value="1"/>
</dbReference>
<protein>
    <submittedName>
        <fullName evidence="4">VCBS repeat-containing protein</fullName>
    </submittedName>
</protein>
<sequence>MLRLRRPYLLLILASAHLLIAAEPVRAAVPLNPIPAWISDANGHVATGGAWADVDEDGWLDMIVANGNDIEQQGVIIYHNNGDGTLPQDPTWSSAGIAYHGHIDVGDINGDGHVDVAVAVYIGVNGFSTPGTAKVYLNNGLGEFSPYADWIPAESFYCFSLALGDADGDGDLDLACACGDDYYDHNEHQRIFYNNDGILETSPSWVSDEIDYALDVTWDDVDLDGDMDVLFCGTSSPMRIYLNNQTTGGGIETTASWENTDMPQDGNTTAFGDWDNDGYPEIAVADNDQLGGPGFFKVYQNSAGVPGPTPAWHSATSGYGSHVSWIDLDLDGDLDLAAGRWWGAGVIYENTGGMLTSVPVWETMESCVVENMFWGDVNNDGLRTNGHSMLYGTGVRTFFKLGHAPVRSIDQVLINGSPVTHYTFHAGNGWISMASPPPDGALVEILYTYSRNLDLAITNWESGAGNFLYLNTGASSAPDITSALSTIRIAPNPMQSWTQIRYNGAGADEARLEVFNVAGQRVKTIHQGPLSGGLLTWEWHGDNDTGRRLPSGLYFMRMTASGHSRTAKILVME</sequence>
<organism evidence="4 5">
    <name type="scientific">Eiseniibacteriota bacterium</name>
    <dbReference type="NCBI Taxonomy" id="2212470"/>
    <lineage>
        <taxon>Bacteria</taxon>
        <taxon>Candidatus Eiseniibacteriota</taxon>
    </lineage>
</organism>
<dbReference type="Proteomes" id="UP000777784">
    <property type="component" value="Unassembled WGS sequence"/>
</dbReference>
<feature type="domain" description="FlgD/Vpr Ig-like" evidence="3">
    <location>
        <begin position="506"/>
        <end position="561"/>
    </location>
</feature>
<reference evidence="4" key="1">
    <citation type="submission" date="2021-05" db="EMBL/GenBank/DDBJ databases">
        <title>Energy efficiency and biological interactions define the core microbiome of deep oligotrophic groundwater.</title>
        <authorList>
            <person name="Mehrshad M."/>
            <person name="Lopez-Fernandez M."/>
            <person name="Bell E."/>
            <person name="Bernier-Latmani R."/>
            <person name="Bertilsson S."/>
            <person name="Dopson M."/>
        </authorList>
    </citation>
    <scope>NUCLEOTIDE SEQUENCE</scope>
    <source>
        <strain evidence="4">Modern_marine.mb.64</strain>
    </source>
</reference>
<dbReference type="PANTHER" id="PTHR46580:SF4">
    <property type="entry name" value="ATP_GTP-BINDING PROTEIN"/>
    <property type="match status" value="1"/>
</dbReference>
<dbReference type="InterPro" id="IPR025965">
    <property type="entry name" value="FlgD/Vpr_Ig-like"/>
</dbReference>
<proteinExistence type="predicted"/>
<comment type="caution">
    <text evidence="4">The sequence shown here is derived from an EMBL/GenBank/DDBJ whole genome shotgun (WGS) entry which is preliminary data.</text>
</comment>
<feature type="chain" id="PRO_5036867479" evidence="2">
    <location>
        <begin position="28"/>
        <end position="573"/>
    </location>
</feature>
<dbReference type="InterPro" id="IPR026444">
    <property type="entry name" value="Secre_tail"/>
</dbReference>
<accession>A0A948WEL5</accession>
<dbReference type="NCBIfam" id="TIGR04183">
    <property type="entry name" value="Por_Secre_tail"/>
    <property type="match status" value="1"/>
</dbReference>
<dbReference type="EMBL" id="JAHJDP010000104">
    <property type="protein sequence ID" value="MBU2692873.1"/>
    <property type="molecule type" value="Genomic_DNA"/>
</dbReference>
<dbReference type="InterPro" id="IPR013517">
    <property type="entry name" value="FG-GAP"/>
</dbReference>
<keyword evidence="1 2" id="KW-0732">Signal</keyword>
<evidence type="ECO:0000259" key="3">
    <source>
        <dbReference type="Pfam" id="PF13860"/>
    </source>
</evidence>
<name>A0A948WEL5_UNCEI</name>
<evidence type="ECO:0000313" key="4">
    <source>
        <dbReference type="EMBL" id="MBU2692873.1"/>
    </source>
</evidence>
<dbReference type="InterPro" id="IPR028994">
    <property type="entry name" value="Integrin_alpha_N"/>
</dbReference>
<dbReference type="Gene3D" id="2.130.10.130">
    <property type="entry name" value="Integrin alpha, N-terminal"/>
    <property type="match status" value="2"/>
</dbReference>
<evidence type="ECO:0000313" key="5">
    <source>
        <dbReference type="Proteomes" id="UP000777784"/>
    </source>
</evidence>